<dbReference type="InterPro" id="IPR014195">
    <property type="entry name" value="Spore_III_AG"/>
</dbReference>
<dbReference type="EMBL" id="CP106878">
    <property type="protein sequence ID" value="WAA10454.1"/>
    <property type="molecule type" value="Genomic_DNA"/>
</dbReference>
<keyword evidence="1" id="KW-0472">Membrane</keyword>
<evidence type="ECO:0000313" key="2">
    <source>
        <dbReference type="EMBL" id="WAA10454.1"/>
    </source>
</evidence>
<gene>
    <name evidence="2" type="primary">spoIIIAG</name>
    <name evidence="2" type="ORF">OE104_03750</name>
</gene>
<sequence length="215" mass="24232">MKNKWTLSSLKEWLSEQKGTSKPSLSKNHYLILLLILGIAIMLFSQFVTQKGDETTDLFPVSKESGTEDMETFGATTSKHPKSMVEYEEYYEKELKDALENILGVQDVTIVVNVATTEKTIYEKNTISKRQITDETDANGGTRKVEDQSVEEQLVVIREGEKEIPLVSETEKPEIEGVLVVAKGAENIQVQKWIKEAVMRTLDVPSHRVSVLAKK</sequence>
<protein>
    <submittedName>
        <fullName evidence="2">Stage III sporulation protein AG</fullName>
    </submittedName>
</protein>
<dbReference type="AlphaFoldDB" id="A0A9E8RWM3"/>
<dbReference type="Proteomes" id="UP001164718">
    <property type="component" value="Chromosome"/>
</dbReference>
<proteinExistence type="predicted"/>
<keyword evidence="1" id="KW-1133">Transmembrane helix</keyword>
<evidence type="ECO:0000313" key="3">
    <source>
        <dbReference type="Proteomes" id="UP001164718"/>
    </source>
</evidence>
<keyword evidence="3" id="KW-1185">Reference proteome</keyword>
<keyword evidence="1" id="KW-0812">Transmembrane</keyword>
<reference evidence="2" key="1">
    <citation type="submission" date="2022-09" db="EMBL/GenBank/DDBJ databases">
        <title>Complete Genomes of Fervidibacillus albus and Fervidibacillus halotolerans isolated from tidal flat sediments.</title>
        <authorList>
            <person name="Kwon K.K."/>
            <person name="Yang S.-H."/>
            <person name="Park M.J."/>
            <person name="Oh H.-M."/>
        </authorList>
    </citation>
    <scope>NUCLEOTIDE SEQUENCE</scope>
    <source>
        <strain evidence="2">MEBiC13591</strain>
    </source>
</reference>
<feature type="transmembrane region" description="Helical" evidence="1">
    <location>
        <begin position="30"/>
        <end position="48"/>
    </location>
</feature>
<dbReference type="RefSeq" id="WP_275418245.1">
    <property type="nucleotide sequence ID" value="NZ_CP106878.1"/>
</dbReference>
<dbReference type="KEGG" id="faf:OE104_03750"/>
<accession>A0A9E8RWM3</accession>
<dbReference type="NCBIfam" id="TIGR02830">
    <property type="entry name" value="spore_III_AG"/>
    <property type="match status" value="1"/>
</dbReference>
<organism evidence="2 3">
    <name type="scientific">Fervidibacillus albus</name>
    <dbReference type="NCBI Taxonomy" id="2980026"/>
    <lineage>
        <taxon>Bacteria</taxon>
        <taxon>Bacillati</taxon>
        <taxon>Bacillota</taxon>
        <taxon>Bacilli</taxon>
        <taxon>Bacillales</taxon>
        <taxon>Bacillaceae</taxon>
        <taxon>Fervidibacillus</taxon>
    </lineage>
</organism>
<evidence type="ECO:0000256" key="1">
    <source>
        <dbReference type="SAM" id="Phobius"/>
    </source>
</evidence>
<name>A0A9E8RWM3_9BACI</name>